<dbReference type="OrthoDB" id="6514304at2759"/>
<dbReference type="GO" id="GO:0010494">
    <property type="term" value="C:cytoplasmic stress granule"/>
    <property type="evidence" value="ECO:0007669"/>
    <property type="project" value="UniProtKB-SubCell"/>
</dbReference>
<evidence type="ECO:0000256" key="1">
    <source>
        <dbReference type="ARBA" id="ARBA00004210"/>
    </source>
</evidence>
<keyword evidence="7" id="KW-0539">Nucleus</keyword>
<keyword evidence="12" id="KW-1185">Reference proteome</keyword>
<reference evidence="11 12" key="1">
    <citation type="journal article" date="2019" name="Sci. Rep.">
        <title>Orb-weaving spider Araneus ventricosus genome elucidates the spidroin gene catalogue.</title>
        <authorList>
            <person name="Kono N."/>
            <person name="Nakamura H."/>
            <person name="Ohtoshi R."/>
            <person name="Moran D.A.P."/>
            <person name="Shinohara A."/>
            <person name="Yoshida Y."/>
            <person name="Fujiwara M."/>
            <person name="Mori M."/>
            <person name="Tomita M."/>
            <person name="Arakawa K."/>
        </authorList>
    </citation>
    <scope>NUCLEOTIDE SEQUENCE [LARGE SCALE GENOMIC DNA]</scope>
</reference>
<evidence type="ECO:0000256" key="7">
    <source>
        <dbReference type="ARBA" id="ARBA00023242"/>
    </source>
</evidence>
<dbReference type="Pfam" id="PF11029">
    <property type="entry name" value="DAZAP2"/>
    <property type="match status" value="1"/>
</dbReference>
<keyword evidence="6" id="KW-0832">Ubl conjugation</keyword>
<evidence type="ECO:0000256" key="3">
    <source>
        <dbReference type="ARBA" id="ARBA00014066"/>
    </source>
</evidence>
<dbReference type="AlphaFoldDB" id="A0A4Y2PKA7"/>
<evidence type="ECO:0000313" key="12">
    <source>
        <dbReference type="Proteomes" id="UP000499080"/>
    </source>
</evidence>
<comment type="function">
    <text evidence="10">In unstressed cells, promotes SIAH1-mediated polyubiquitination and degradation of the serine/threonine-protein kinase HIPK2, probably by acting as a loading factor that potentiates complex formation between HIPK2 and ubiquitin ligase SIAH1. In response to DNA damage, localizes to the nucleus following phosphorylation by HIPK2 and modulates the expression of a subset of TP53/p53 target genes by binding to TP53 at target gene promoters. This limits the expression of a number of cell death-mediating TP53 target genes, reducing DNA damage-induced cell death. Enhances the binding of transcription factor TCF7L2/TCF4, a Wnt signaling pathway effector, to the promoters of target genes. Plays a role in stress granule formation.</text>
</comment>
<keyword evidence="5" id="KW-0597">Phosphoprotein</keyword>
<dbReference type="PANTHER" id="PTHR31638">
    <property type="entry name" value="DAZ-ASSOCIATED PROTEIN 2"/>
    <property type="match status" value="1"/>
</dbReference>
<comment type="subcellular location">
    <subcellularLocation>
        <location evidence="1">Cytoplasm</location>
        <location evidence="1">Stress granule</location>
    </subcellularLocation>
    <subcellularLocation>
        <location evidence="2">Nucleus speckle</location>
    </subcellularLocation>
</comment>
<comment type="caution">
    <text evidence="11">The sequence shown here is derived from an EMBL/GenBank/DDBJ whole genome shotgun (WGS) entry which is preliminary data.</text>
</comment>
<sequence length="175" mass="17983">MSSEKKADYPGVGATAPSAPTYISIPSAGSHQVTMANPYAAAYPPPAYSSQAYLPSSAPTYLPASYAAAPLQHHLPYGTVSVAPNITAYGVPPTYLPQLTQVYSARPGTVYVPAAAAYEAGARFDGHAMPIVPPPPPGVAPNAAQLAMMQGNPVVLSQQKNSFLSGGSGAGYTFW</sequence>
<evidence type="ECO:0000256" key="5">
    <source>
        <dbReference type="ARBA" id="ARBA00022553"/>
    </source>
</evidence>
<dbReference type="GO" id="GO:0016607">
    <property type="term" value="C:nuclear speck"/>
    <property type="evidence" value="ECO:0007669"/>
    <property type="project" value="UniProtKB-SubCell"/>
</dbReference>
<evidence type="ECO:0000256" key="6">
    <source>
        <dbReference type="ARBA" id="ARBA00022843"/>
    </source>
</evidence>
<evidence type="ECO:0000256" key="8">
    <source>
        <dbReference type="ARBA" id="ARBA00032174"/>
    </source>
</evidence>
<keyword evidence="4" id="KW-0963">Cytoplasm</keyword>
<evidence type="ECO:0000256" key="2">
    <source>
        <dbReference type="ARBA" id="ARBA00004324"/>
    </source>
</evidence>
<evidence type="ECO:0000256" key="10">
    <source>
        <dbReference type="ARBA" id="ARBA00045449"/>
    </source>
</evidence>
<dbReference type="InterPro" id="IPR022730">
    <property type="entry name" value="DAZ_assoc-2"/>
</dbReference>
<organism evidence="11 12">
    <name type="scientific">Araneus ventricosus</name>
    <name type="common">Orbweaver spider</name>
    <name type="synonym">Epeira ventricosa</name>
    <dbReference type="NCBI Taxonomy" id="182803"/>
    <lineage>
        <taxon>Eukaryota</taxon>
        <taxon>Metazoa</taxon>
        <taxon>Ecdysozoa</taxon>
        <taxon>Arthropoda</taxon>
        <taxon>Chelicerata</taxon>
        <taxon>Arachnida</taxon>
        <taxon>Araneae</taxon>
        <taxon>Araneomorphae</taxon>
        <taxon>Entelegynae</taxon>
        <taxon>Araneoidea</taxon>
        <taxon>Araneidae</taxon>
        <taxon>Araneus</taxon>
    </lineage>
</organism>
<gene>
    <name evidence="11" type="ORF">AVEN_45763_2</name>
</gene>
<proteinExistence type="predicted"/>
<accession>A0A4Y2PKA7</accession>
<protein>
    <recommendedName>
        <fullName evidence="3">DAZ-associated protein 2</fullName>
    </recommendedName>
    <alternativeName>
        <fullName evidence="8">Deleted in azoospermia-associated protein 2</fullName>
    </alternativeName>
    <alternativeName>
        <fullName evidence="9">Proline-rich transcript in brain protein</fullName>
    </alternativeName>
</protein>
<evidence type="ECO:0000313" key="11">
    <source>
        <dbReference type="EMBL" id="GBN50506.1"/>
    </source>
</evidence>
<evidence type="ECO:0000256" key="4">
    <source>
        <dbReference type="ARBA" id="ARBA00022490"/>
    </source>
</evidence>
<dbReference type="EMBL" id="BGPR01011280">
    <property type="protein sequence ID" value="GBN50506.1"/>
    <property type="molecule type" value="Genomic_DNA"/>
</dbReference>
<dbReference type="PANTHER" id="PTHR31638:SF3">
    <property type="entry name" value="DAZ-ASSOCIATED PROTEIN 2"/>
    <property type="match status" value="1"/>
</dbReference>
<dbReference type="Proteomes" id="UP000499080">
    <property type="component" value="Unassembled WGS sequence"/>
</dbReference>
<name>A0A4Y2PKA7_ARAVE</name>
<evidence type="ECO:0000256" key="9">
    <source>
        <dbReference type="ARBA" id="ARBA00034352"/>
    </source>
</evidence>